<dbReference type="Gene3D" id="2.170.15.10">
    <property type="entry name" value="Proaerolysin, chain A, domain 3"/>
    <property type="match status" value="1"/>
</dbReference>
<comment type="caution">
    <text evidence="2">The sequence shown here is derived from an EMBL/GenBank/DDBJ whole genome shotgun (WGS) entry which is preliminary data.</text>
</comment>
<reference evidence="2" key="1">
    <citation type="submission" date="2021-12" db="EMBL/GenBank/DDBJ databases">
        <authorList>
            <person name="Lee J.-H."/>
            <person name="Kim S.-B."/>
        </authorList>
    </citation>
    <scope>NUCLEOTIDE SEQUENCE</scope>
    <source>
        <strain evidence="2">NR30</strain>
    </source>
</reference>
<evidence type="ECO:0000313" key="2">
    <source>
        <dbReference type="EMBL" id="MCD9879750.1"/>
    </source>
</evidence>
<accession>A0A9Q3ZET0</accession>
<proteinExistence type="predicted"/>
<sequence length="223" mass="24563">MRLKKPGRGRPAVLIPALALLLIPFSAGTASANTSPGWGDDKPDVIADCNAGKPDLCQYHQVNAWTARGKRHQATNVVSNCASTRDLTDTLTASYTTGTSYSYEQSRSLEISAGFASNGISSGITASNSSTETWGVNSTNTITQTFTATIPAGMKGAYWFQPYVRHSQGWIEVHYHKKQHGHWIWYYNGKDTGHVHIDTPVLWKDGALRGQIKGEWFWATWKC</sequence>
<feature type="chain" id="PRO_5040350143" evidence="1">
    <location>
        <begin position="33"/>
        <end position="223"/>
    </location>
</feature>
<organism evidence="2 3">
    <name type="scientific">Streptomyces guryensis</name>
    <dbReference type="NCBI Taxonomy" id="2886947"/>
    <lineage>
        <taxon>Bacteria</taxon>
        <taxon>Bacillati</taxon>
        <taxon>Actinomycetota</taxon>
        <taxon>Actinomycetes</taxon>
        <taxon>Kitasatosporales</taxon>
        <taxon>Streptomycetaceae</taxon>
        <taxon>Streptomyces</taxon>
    </lineage>
</organism>
<keyword evidence="3" id="KW-1185">Reference proteome</keyword>
<dbReference type="Proteomes" id="UP001108029">
    <property type="component" value="Unassembled WGS sequence"/>
</dbReference>
<keyword evidence="1" id="KW-0732">Signal</keyword>
<protein>
    <submittedName>
        <fullName evidence="2">Uncharacterized protein</fullName>
    </submittedName>
</protein>
<evidence type="ECO:0000313" key="3">
    <source>
        <dbReference type="Proteomes" id="UP001108029"/>
    </source>
</evidence>
<dbReference type="EMBL" id="JAJSBI010000031">
    <property type="protein sequence ID" value="MCD9879750.1"/>
    <property type="molecule type" value="Genomic_DNA"/>
</dbReference>
<dbReference type="RefSeq" id="WP_232654693.1">
    <property type="nucleotide sequence ID" value="NZ_JAJSBI010000031.1"/>
</dbReference>
<dbReference type="AlphaFoldDB" id="A0A9Q3ZET0"/>
<name>A0A9Q3ZET0_9ACTN</name>
<feature type="signal peptide" evidence="1">
    <location>
        <begin position="1"/>
        <end position="32"/>
    </location>
</feature>
<evidence type="ECO:0000256" key="1">
    <source>
        <dbReference type="SAM" id="SignalP"/>
    </source>
</evidence>
<gene>
    <name evidence="2" type="ORF">LJ657_40490</name>
</gene>